<sequence length="71" mass="8103">MPPYSTFTGRFSDEALWYNTAAARILRHLKDARLPADDRRQVTNAGIRLRLVSAGHSEPALRITTDCVWYL</sequence>
<organism evidence="1 2">
    <name type="scientific">Marinobacter antarcticus</name>
    <dbReference type="NCBI Taxonomy" id="564117"/>
    <lineage>
        <taxon>Bacteria</taxon>
        <taxon>Pseudomonadati</taxon>
        <taxon>Pseudomonadota</taxon>
        <taxon>Gammaproteobacteria</taxon>
        <taxon>Pseudomonadales</taxon>
        <taxon>Marinobacteraceae</taxon>
        <taxon>Marinobacter</taxon>
    </lineage>
</organism>
<protein>
    <submittedName>
        <fullName evidence="1">Uncharacterized protein</fullName>
    </submittedName>
</protein>
<dbReference type="AlphaFoldDB" id="A0A1M6QGU0"/>
<proteinExistence type="predicted"/>
<accession>A0A1M6QGU0</accession>
<dbReference type="EMBL" id="FRAQ01000001">
    <property type="protein sequence ID" value="SHK19441.1"/>
    <property type="molecule type" value="Genomic_DNA"/>
</dbReference>
<dbReference type="Proteomes" id="UP000184497">
    <property type="component" value="Unassembled WGS sequence"/>
</dbReference>
<evidence type="ECO:0000313" key="2">
    <source>
        <dbReference type="Proteomes" id="UP000184497"/>
    </source>
</evidence>
<reference evidence="2" key="1">
    <citation type="submission" date="2016-11" db="EMBL/GenBank/DDBJ databases">
        <authorList>
            <person name="Varghese N."/>
            <person name="Submissions S."/>
        </authorList>
    </citation>
    <scope>NUCLEOTIDE SEQUENCE [LARGE SCALE GENOMIC DNA]</scope>
    <source>
        <strain evidence="2">CGMCC 1.10835</strain>
    </source>
</reference>
<dbReference type="STRING" id="564117.SAMN05216369_0908"/>
<gene>
    <name evidence="1" type="ORF">SAMN05216369_0908</name>
</gene>
<keyword evidence="2" id="KW-1185">Reference proteome</keyword>
<name>A0A1M6QGU0_9GAMM</name>
<evidence type="ECO:0000313" key="1">
    <source>
        <dbReference type="EMBL" id="SHK19441.1"/>
    </source>
</evidence>